<proteinExistence type="predicted"/>
<dbReference type="EMBL" id="JACEIK010000049">
    <property type="protein sequence ID" value="MCD7448015.1"/>
    <property type="molecule type" value="Genomic_DNA"/>
</dbReference>
<comment type="caution">
    <text evidence="1">The sequence shown here is derived from an EMBL/GenBank/DDBJ whole genome shotgun (WGS) entry which is preliminary data.</text>
</comment>
<dbReference type="Proteomes" id="UP000823775">
    <property type="component" value="Unassembled WGS sequence"/>
</dbReference>
<sequence length="62" mass="6843">MPVQPPVSFRPLLGIHVTSEVRGLEPALRRFIADGTVLNPIYCFALVSQRRSVDIIQRLAGA</sequence>
<evidence type="ECO:0000313" key="2">
    <source>
        <dbReference type="Proteomes" id="UP000823775"/>
    </source>
</evidence>
<gene>
    <name evidence="1" type="ORF">HAX54_036835</name>
</gene>
<feature type="non-terminal residue" evidence="1">
    <location>
        <position position="62"/>
    </location>
</feature>
<reference evidence="1 2" key="1">
    <citation type="journal article" date="2021" name="BMC Genomics">
        <title>Datura genome reveals duplications of psychoactive alkaloid biosynthetic genes and high mutation rate following tissue culture.</title>
        <authorList>
            <person name="Rajewski A."/>
            <person name="Carter-House D."/>
            <person name="Stajich J."/>
            <person name="Litt A."/>
        </authorList>
    </citation>
    <scope>NUCLEOTIDE SEQUENCE [LARGE SCALE GENOMIC DNA]</scope>
    <source>
        <strain evidence="1">AR-01</strain>
    </source>
</reference>
<keyword evidence="2" id="KW-1185">Reference proteome</keyword>
<accession>A0ABS8RMG8</accession>
<evidence type="ECO:0000313" key="1">
    <source>
        <dbReference type="EMBL" id="MCD7448015.1"/>
    </source>
</evidence>
<protein>
    <submittedName>
        <fullName evidence="1">Uncharacterized protein</fullName>
    </submittedName>
</protein>
<organism evidence="1 2">
    <name type="scientific">Datura stramonium</name>
    <name type="common">Jimsonweed</name>
    <name type="synonym">Common thornapple</name>
    <dbReference type="NCBI Taxonomy" id="4076"/>
    <lineage>
        <taxon>Eukaryota</taxon>
        <taxon>Viridiplantae</taxon>
        <taxon>Streptophyta</taxon>
        <taxon>Embryophyta</taxon>
        <taxon>Tracheophyta</taxon>
        <taxon>Spermatophyta</taxon>
        <taxon>Magnoliopsida</taxon>
        <taxon>eudicotyledons</taxon>
        <taxon>Gunneridae</taxon>
        <taxon>Pentapetalae</taxon>
        <taxon>asterids</taxon>
        <taxon>lamiids</taxon>
        <taxon>Solanales</taxon>
        <taxon>Solanaceae</taxon>
        <taxon>Solanoideae</taxon>
        <taxon>Datureae</taxon>
        <taxon>Datura</taxon>
    </lineage>
</organism>
<name>A0ABS8RMG8_DATST</name>